<evidence type="ECO:0000313" key="13">
    <source>
        <dbReference type="Proteomes" id="UP000325440"/>
    </source>
</evidence>
<keyword evidence="5" id="KW-0949">S-adenosyl-L-methionine</keyword>
<dbReference type="SUPFAM" id="SSF54160">
    <property type="entry name" value="Chromo domain-like"/>
    <property type="match status" value="1"/>
</dbReference>
<keyword evidence="7" id="KW-0862">Zinc</keyword>
<comment type="subcellular location">
    <subcellularLocation>
        <location evidence="1">Chromosome</location>
        <location evidence="1">Centromere</location>
    </subcellularLocation>
</comment>
<protein>
    <submittedName>
        <fullName evidence="12">Chromo/chromo shadow domain,Chromo domain-like,SET domain</fullName>
    </submittedName>
</protein>
<evidence type="ECO:0000256" key="9">
    <source>
        <dbReference type="SAM" id="MobiDB-lite"/>
    </source>
</evidence>
<dbReference type="Gene3D" id="2.170.270.10">
    <property type="entry name" value="SET domain"/>
    <property type="match status" value="1"/>
</dbReference>
<dbReference type="SMART" id="SM00317">
    <property type="entry name" value="SET"/>
    <property type="match status" value="1"/>
</dbReference>
<keyword evidence="4" id="KW-0808">Transferase</keyword>
<dbReference type="GO" id="GO:0032259">
    <property type="term" value="P:methylation"/>
    <property type="evidence" value="ECO:0007669"/>
    <property type="project" value="UniProtKB-KW"/>
</dbReference>
<keyword evidence="3" id="KW-0489">Methyltransferase</keyword>
<evidence type="ECO:0000256" key="7">
    <source>
        <dbReference type="ARBA" id="ARBA00022833"/>
    </source>
</evidence>
<evidence type="ECO:0000256" key="6">
    <source>
        <dbReference type="ARBA" id="ARBA00022723"/>
    </source>
</evidence>
<dbReference type="GO" id="GO:0005634">
    <property type="term" value="C:nucleus"/>
    <property type="evidence" value="ECO:0007669"/>
    <property type="project" value="TreeGrafter"/>
</dbReference>
<dbReference type="InterPro" id="IPR050973">
    <property type="entry name" value="H3K9_Histone-Lys_N-MTase"/>
</dbReference>
<dbReference type="PROSITE" id="PS50013">
    <property type="entry name" value="CHROMO_2"/>
    <property type="match status" value="1"/>
</dbReference>
<dbReference type="GO" id="GO:0046974">
    <property type="term" value="F:histone H3K9 methyltransferase activity"/>
    <property type="evidence" value="ECO:0007669"/>
    <property type="project" value="TreeGrafter"/>
</dbReference>
<dbReference type="CDD" id="cd00024">
    <property type="entry name" value="CD_CSD"/>
    <property type="match status" value="1"/>
</dbReference>
<keyword evidence="13" id="KW-1185">Reference proteome</keyword>
<keyword evidence="8" id="KW-0137">Centromere</keyword>
<dbReference type="Proteomes" id="UP000325440">
    <property type="component" value="Unassembled WGS sequence"/>
</dbReference>
<dbReference type="PROSITE" id="PS50280">
    <property type="entry name" value="SET"/>
    <property type="match status" value="1"/>
</dbReference>
<reference evidence="12 13" key="1">
    <citation type="submission" date="2019-08" db="EMBL/GenBank/DDBJ databases">
        <authorList>
            <person name="Alioto T."/>
            <person name="Alioto T."/>
            <person name="Gomez Garrido J."/>
        </authorList>
    </citation>
    <scope>NUCLEOTIDE SEQUENCE [LARGE SCALE GENOMIC DNA]</scope>
</reference>
<evidence type="ECO:0000256" key="5">
    <source>
        <dbReference type="ARBA" id="ARBA00022691"/>
    </source>
</evidence>
<dbReference type="GO" id="GO:0046872">
    <property type="term" value="F:metal ion binding"/>
    <property type="evidence" value="ECO:0007669"/>
    <property type="project" value="UniProtKB-KW"/>
</dbReference>
<dbReference type="InterPro" id="IPR016197">
    <property type="entry name" value="Chromo-like_dom_sf"/>
</dbReference>
<evidence type="ECO:0000256" key="8">
    <source>
        <dbReference type="ARBA" id="ARBA00023328"/>
    </source>
</evidence>
<dbReference type="InterPro" id="IPR046341">
    <property type="entry name" value="SET_dom_sf"/>
</dbReference>
<dbReference type="PANTHER" id="PTHR46223:SF4">
    <property type="entry name" value="HISTONE-LYSINE N-METHYLTRANSFERASE-RELATED"/>
    <property type="match status" value="1"/>
</dbReference>
<dbReference type="EMBL" id="CABPRJ010002430">
    <property type="protein sequence ID" value="VVC46056.1"/>
    <property type="molecule type" value="Genomic_DNA"/>
</dbReference>
<dbReference type="AlphaFoldDB" id="A0A5E4NRF7"/>
<dbReference type="InterPro" id="IPR001214">
    <property type="entry name" value="SET_dom"/>
</dbReference>
<name>A0A5E4NRF7_9HEMI</name>
<feature type="compositionally biased region" description="Polar residues" evidence="9">
    <location>
        <begin position="27"/>
        <end position="37"/>
    </location>
</feature>
<sequence length="555" mass="63717">MSDTSEKLQEQVVLNLDFAEVAQSQHEAISSQVTNNIEPEDHSQKSTNCTTKQNKPEKNSEASTSIVALHSRHTSGTNESNDIDSKEEILEQIDNGISETLRDTAFLTMSAILNDTDHDALYNFILSDERSLKYILSGKVLNLETELTDCQKHNPYDPEEIDEIVDHVIIFGVHFYLVKWKNWSKGFSTWECFNEMRNLQHLLGDNVKDKTNDSKHLKEINGMHIILSRRFVSKMFNLFRTKDGLALPTISTEDLSGLFDRINIGSEMKQIPFKLNLNSYLGVISLNCFRHLQLQELKQWEITINVLSNSYNIKVENNKDLEGPPNTIVYTTRYIHGENVNISNDLAIGCKCTCKNCTKCCNDKIDNSRPCIFKDSSCPVFECIKNCKSTTDNYIDVVQLSTTLSISIYKTEKCGWGVKASRFIRQGEFIAIYTGKLITVEESKTRLKEDASLSEYMWNLDFDKRNYDYIIDGSKYANFTHFINHSCKPNLHFCTVWINYLDKFIPQLALFASRCIFIGKQLTVNYFLGSNENKIMKKTGIRCQCNKKSCKGYYF</sequence>
<dbReference type="PANTHER" id="PTHR46223">
    <property type="entry name" value="HISTONE-LYSINE N-METHYLTRANSFERASE SUV39H"/>
    <property type="match status" value="1"/>
</dbReference>
<dbReference type="Gene3D" id="2.40.50.40">
    <property type="match status" value="1"/>
</dbReference>
<evidence type="ECO:0000256" key="3">
    <source>
        <dbReference type="ARBA" id="ARBA00022603"/>
    </source>
</evidence>
<proteinExistence type="predicted"/>
<dbReference type="InterPro" id="IPR000953">
    <property type="entry name" value="Chromo/chromo_shadow_dom"/>
</dbReference>
<evidence type="ECO:0000256" key="2">
    <source>
        <dbReference type="ARBA" id="ARBA00022454"/>
    </source>
</evidence>
<evidence type="ECO:0000259" key="10">
    <source>
        <dbReference type="PROSITE" id="PS50013"/>
    </source>
</evidence>
<keyword evidence="2" id="KW-0158">Chromosome</keyword>
<evidence type="ECO:0000259" key="11">
    <source>
        <dbReference type="PROSITE" id="PS50280"/>
    </source>
</evidence>
<keyword evidence="6" id="KW-0479">Metal-binding</keyword>
<feature type="domain" description="SET" evidence="11">
    <location>
        <begin position="404"/>
        <end position="527"/>
    </location>
</feature>
<evidence type="ECO:0000256" key="1">
    <source>
        <dbReference type="ARBA" id="ARBA00004584"/>
    </source>
</evidence>
<feature type="region of interest" description="Disordered" evidence="9">
    <location>
        <begin position="27"/>
        <end position="84"/>
    </location>
</feature>
<accession>A0A5E4NRF7</accession>
<evidence type="ECO:0000313" key="12">
    <source>
        <dbReference type="EMBL" id="VVC46056.1"/>
    </source>
</evidence>
<dbReference type="Pfam" id="PF00856">
    <property type="entry name" value="SET"/>
    <property type="match status" value="1"/>
</dbReference>
<dbReference type="OrthoDB" id="1045173at2759"/>
<evidence type="ECO:0000256" key="4">
    <source>
        <dbReference type="ARBA" id="ARBA00022679"/>
    </source>
</evidence>
<organism evidence="12 13">
    <name type="scientific">Cinara cedri</name>
    <dbReference type="NCBI Taxonomy" id="506608"/>
    <lineage>
        <taxon>Eukaryota</taxon>
        <taxon>Metazoa</taxon>
        <taxon>Ecdysozoa</taxon>
        <taxon>Arthropoda</taxon>
        <taxon>Hexapoda</taxon>
        <taxon>Insecta</taxon>
        <taxon>Pterygota</taxon>
        <taxon>Neoptera</taxon>
        <taxon>Paraneoptera</taxon>
        <taxon>Hemiptera</taxon>
        <taxon>Sternorrhyncha</taxon>
        <taxon>Aphidomorpha</taxon>
        <taxon>Aphidoidea</taxon>
        <taxon>Aphididae</taxon>
        <taxon>Lachninae</taxon>
        <taxon>Cinara</taxon>
    </lineage>
</organism>
<gene>
    <name evidence="12" type="ORF">CINCED_3A014360</name>
</gene>
<dbReference type="SUPFAM" id="SSF82199">
    <property type="entry name" value="SET domain"/>
    <property type="match status" value="1"/>
</dbReference>
<dbReference type="GO" id="GO:0000775">
    <property type="term" value="C:chromosome, centromeric region"/>
    <property type="evidence" value="ECO:0007669"/>
    <property type="project" value="UniProtKB-SubCell"/>
</dbReference>
<feature type="domain" description="Chromo" evidence="10">
    <location>
        <begin position="156"/>
        <end position="191"/>
    </location>
</feature>